<dbReference type="RefSeq" id="WP_109712263.1">
    <property type="nucleotide sequence ID" value="NZ_QGDS01000008.1"/>
</dbReference>
<gene>
    <name evidence="4" type="ORF">SAMN05216529_108155</name>
</gene>
<evidence type="ECO:0000256" key="1">
    <source>
        <dbReference type="ARBA" id="ARBA00002486"/>
    </source>
</evidence>
<comment type="function">
    <text evidence="1">Transcriptional repressor of xylose-utilizing enzymes.</text>
</comment>
<organism evidence="4 5">
    <name type="scientific">Faecalicatena contorta</name>
    <dbReference type="NCBI Taxonomy" id="39482"/>
    <lineage>
        <taxon>Bacteria</taxon>
        <taxon>Bacillati</taxon>
        <taxon>Bacillota</taxon>
        <taxon>Clostridia</taxon>
        <taxon>Lachnospirales</taxon>
        <taxon>Lachnospiraceae</taxon>
        <taxon>Faecalicatena</taxon>
    </lineage>
</organism>
<evidence type="ECO:0000256" key="2">
    <source>
        <dbReference type="ARBA" id="ARBA00006479"/>
    </source>
</evidence>
<keyword evidence="4" id="KW-0418">Kinase</keyword>
<dbReference type="GO" id="GO:0016301">
    <property type="term" value="F:kinase activity"/>
    <property type="evidence" value="ECO:0007669"/>
    <property type="project" value="UniProtKB-KW"/>
</dbReference>
<dbReference type="SUPFAM" id="SSF53067">
    <property type="entry name" value="Actin-like ATPase domain"/>
    <property type="match status" value="1"/>
</dbReference>
<comment type="similarity">
    <text evidence="2">Belongs to the ROK (NagC/XylR) family.</text>
</comment>
<dbReference type="OrthoDB" id="9796533at2"/>
<evidence type="ECO:0000256" key="3">
    <source>
        <dbReference type="ARBA" id="ARBA00022629"/>
    </source>
</evidence>
<dbReference type="AlphaFoldDB" id="A0A315ZUQ6"/>
<sequence length="394" mass="44111">MKKIKNNSEVKKANRNRVFRYINSKEQTSMPEISAALHMSGPTVLQIVRELSEEGVLSEVGECKSTGGRKAKALASVKDIRYALGIDITRNHIGIVLTDLTKTVKSHVRLREKFVFEDAYFQTLGKVLEEFIDKAQVDREKIMGVGISVPAIIDMQRNYITYSRALGLYDISGEEFSRYIPYPCILINDASAGAATEWISGCPKENMVYLSLSNTVGGAIIFQNASDFSESSYHPEGVFENMYIGNHWHSGEFGHVTIHPGGKTCYCGKKGCLDAYCSAQRLTELVEAGPERQLEKFFEELERGNPKFREVWDRYLENLSIGIDSLRMCFDCDVILGGYVGSCMKPYLRDLGMKIAELNIFEGAGDYISVCKFQNEASALGAAIFYIEEFMKGI</sequence>
<proteinExistence type="inferred from homology"/>
<dbReference type="Pfam" id="PF13412">
    <property type="entry name" value="HTH_24"/>
    <property type="match status" value="1"/>
</dbReference>
<dbReference type="Gene3D" id="1.10.10.10">
    <property type="entry name" value="Winged helix-like DNA-binding domain superfamily/Winged helix DNA-binding domain"/>
    <property type="match status" value="1"/>
</dbReference>
<keyword evidence="3" id="KW-0119">Carbohydrate metabolism</keyword>
<protein>
    <submittedName>
        <fullName evidence="4">Sugar kinase of the NBD/HSP70 family, may contain an N-terminal HTH domain</fullName>
    </submittedName>
</protein>
<dbReference type="InterPro" id="IPR000600">
    <property type="entry name" value="ROK"/>
</dbReference>
<evidence type="ECO:0000313" key="5">
    <source>
        <dbReference type="Proteomes" id="UP000254051"/>
    </source>
</evidence>
<keyword evidence="4" id="KW-0808">Transferase</keyword>
<dbReference type="InterPro" id="IPR036388">
    <property type="entry name" value="WH-like_DNA-bd_sf"/>
</dbReference>
<reference evidence="5" key="1">
    <citation type="submission" date="2017-07" db="EMBL/GenBank/DDBJ databases">
        <authorList>
            <person name="Varghese N."/>
            <person name="Submissions S."/>
        </authorList>
    </citation>
    <scope>NUCLEOTIDE SEQUENCE [LARGE SCALE GENOMIC DNA]</scope>
    <source>
        <strain evidence="5">NLAE-zl-C134</strain>
    </source>
</reference>
<keyword evidence="5" id="KW-1185">Reference proteome</keyword>
<dbReference type="PANTHER" id="PTHR18964">
    <property type="entry name" value="ROK (REPRESSOR, ORF, KINASE) FAMILY"/>
    <property type="match status" value="1"/>
</dbReference>
<accession>A0A315ZUQ6</accession>
<keyword evidence="3" id="KW-0859">Xylose metabolism</keyword>
<dbReference type="Pfam" id="PF00480">
    <property type="entry name" value="ROK"/>
    <property type="match status" value="1"/>
</dbReference>
<dbReference type="Gene3D" id="3.30.420.40">
    <property type="match status" value="2"/>
</dbReference>
<evidence type="ECO:0000313" key="4">
    <source>
        <dbReference type="EMBL" id="SUQ14930.1"/>
    </source>
</evidence>
<dbReference type="SUPFAM" id="SSF46785">
    <property type="entry name" value="Winged helix' DNA-binding domain"/>
    <property type="match status" value="1"/>
</dbReference>
<dbReference type="EMBL" id="UHJJ01000008">
    <property type="protein sequence ID" value="SUQ14930.1"/>
    <property type="molecule type" value="Genomic_DNA"/>
</dbReference>
<dbReference type="InterPro" id="IPR036390">
    <property type="entry name" value="WH_DNA-bd_sf"/>
</dbReference>
<dbReference type="InterPro" id="IPR043129">
    <property type="entry name" value="ATPase_NBD"/>
</dbReference>
<name>A0A315ZUQ6_9FIRM</name>
<dbReference type="GO" id="GO:0042732">
    <property type="term" value="P:D-xylose metabolic process"/>
    <property type="evidence" value="ECO:0007669"/>
    <property type="project" value="UniProtKB-KW"/>
</dbReference>
<dbReference type="PANTHER" id="PTHR18964:SF149">
    <property type="entry name" value="BIFUNCTIONAL UDP-N-ACETYLGLUCOSAMINE 2-EPIMERASE_N-ACETYLMANNOSAMINE KINASE"/>
    <property type="match status" value="1"/>
</dbReference>
<dbReference type="Proteomes" id="UP000254051">
    <property type="component" value="Unassembled WGS sequence"/>
</dbReference>